<comment type="catalytic activity">
    <reaction evidence="1">
        <text>[protein]-peptidylproline (omega=180) = [protein]-peptidylproline (omega=0)</text>
        <dbReference type="Rhea" id="RHEA:16237"/>
        <dbReference type="Rhea" id="RHEA-COMP:10747"/>
        <dbReference type="Rhea" id="RHEA-COMP:10748"/>
        <dbReference type="ChEBI" id="CHEBI:83833"/>
        <dbReference type="ChEBI" id="CHEBI:83834"/>
        <dbReference type="EC" id="5.2.1.8"/>
    </reaction>
</comment>
<dbReference type="Proteomes" id="UP001549691">
    <property type="component" value="Unassembled WGS sequence"/>
</dbReference>
<protein>
    <recommendedName>
        <fullName evidence="3">peptidylprolyl isomerase</fullName>
        <ecNumber evidence="3">5.2.1.8</ecNumber>
    </recommendedName>
</protein>
<keyword evidence="4 5" id="KW-0697">Rotamase</keyword>
<proteinExistence type="inferred from homology"/>
<dbReference type="EC" id="5.2.1.8" evidence="3"/>
<feature type="chain" id="PRO_5045728776" description="peptidylprolyl isomerase" evidence="6">
    <location>
        <begin position="22"/>
        <end position="260"/>
    </location>
</feature>
<dbReference type="Gene3D" id="1.10.8.1040">
    <property type="match status" value="1"/>
</dbReference>
<dbReference type="SUPFAM" id="SSF109998">
    <property type="entry name" value="Triger factor/SurA peptide-binding domain-like"/>
    <property type="match status" value="1"/>
</dbReference>
<gene>
    <name evidence="8" type="ORF">ABXR19_15420</name>
</gene>
<dbReference type="InterPro" id="IPR000297">
    <property type="entry name" value="PPIase_PpiC"/>
</dbReference>
<name>A0ABV2TNR9_9RHOO</name>
<dbReference type="InterPro" id="IPR050245">
    <property type="entry name" value="PrsA_foldase"/>
</dbReference>
<evidence type="ECO:0000256" key="5">
    <source>
        <dbReference type="PROSITE-ProRule" id="PRU00278"/>
    </source>
</evidence>
<dbReference type="GO" id="GO:0003755">
    <property type="term" value="F:peptidyl-prolyl cis-trans isomerase activity"/>
    <property type="evidence" value="ECO:0007669"/>
    <property type="project" value="UniProtKB-EC"/>
</dbReference>
<evidence type="ECO:0000256" key="2">
    <source>
        <dbReference type="ARBA" id="ARBA00007656"/>
    </source>
</evidence>
<evidence type="ECO:0000259" key="7">
    <source>
        <dbReference type="PROSITE" id="PS50198"/>
    </source>
</evidence>
<organism evidence="8 9">
    <name type="scientific">Uliginosibacterium flavum</name>
    <dbReference type="NCBI Taxonomy" id="1396831"/>
    <lineage>
        <taxon>Bacteria</taxon>
        <taxon>Pseudomonadati</taxon>
        <taxon>Pseudomonadota</taxon>
        <taxon>Betaproteobacteria</taxon>
        <taxon>Rhodocyclales</taxon>
        <taxon>Zoogloeaceae</taxon>
        <taxon>Uliginosibacterium</taxon>
    </lineage>
</organism>
<comment type="similarity">
    <text evidence="2">Belongs to the PpiC/parvulin rotamase family.</text>
</comment>
<dbReference type="Pfam" id="PF00639">
    <property type="entry name" value="Rotamase"/>
    <property type="match status" value="1"/>
</dbReference>
<evidence type="ECO:0000313" key="8">
    <source>
        <dbReference type="EMBL" id="MET7015578.1"/>
    </source>
</evidence>
<evidence type="ECO:0000313" key="9">
    <source>
        <dbReference type="Proteomes" id="UP001549691"/>
    </source>
</evidence>
<dbReference type="PROSITE" id="PS50198">
    <property type="entry name" value="PPIC_PPIASE_2"/>
    <property type="match status" value="1"/>
</dbReference>
<evidence type="ECO:0000256" key="4">
    <source>
        <dbReference type="ARBA" id="ARBA00023110"/>
    </source>
</evidence>
<evidence type="ECO:0000256" key="1">
    <source>
        <dbReference type="ARBA" id="ARBA00000971"/>
    </source>
</evidence>
<comment type="caution">
    <text evidence="8">The sequence shown here is derived from an EMBL/GenBank/DDBJ whole genome shotgun (WGS) entry which is preliminary data.</text>
</comment>
<dbReference type="EMBL" id="JBEWZI010000018">
    <property type="protein sequence ID" value="MET7015578.1"/>
    <property type="molecule type" value="Genomic_DNA"/>
</dbReference>
<dbReference type="InterPro" id="IPR046357">
    <property type="entry name" value="PPIase_dom_sf"/>
</dbReference>
<evidence type="ECO:0000256" key="6">
    <source>
        <dbReference type="SAM" id="SignalP"/>
    </source>
</evidence>
<accession>A0ABV2TNR9</accession>
<keyword evidence="6" id="KW-0732">Signal</keyword>
<dbReference type="SUPFAM" id="SSF54534">
    <property type="entry name" value="FKBP-like"/>
    <property type="match status" value="1"/>
</dbReference>
<keyword evidence="9" id="KW-1185">Reference proteome</keyword>
<dbReference type="Gene3D" id="3.10.50.40">
    <property type="match status" value="1"/>
</dbReference>
<sequence length="260" mass="28406">MKLKLTCLAVALTLASSSLFAAEPKALGKVNGVPISAAVGDLMANEQIAQGAPNDEALRRAIKEELVRREVLAQEAKKRGLDKKSDIQVRVEMARQGILIASYINEWAVANPISDAQMRSEYERRVADMSSTEHKVRHIQTLTEADAQAVIAKLQSGAKFADLAKDSVDAGSKDNGGDIGWVSPKGLPQPFGDAVTKLEKGKFTTVPVQTTYGFHVIMLDETRKAVPPTFEEKKNELRQYLEQQALNAHIKTLLAKSKVE</sequence>
<dbReference type="PANTHER" id="PTHR47245">
    <property type="entry name" value="PEPTIDYLPROLYL ISOMERASE"/>
    <property type="match status" value="1"/>
</dbReference>
<dbReference type="RefSeq" id="WP_354602036.1">
    <property type="nucleotide sequence ID" value="NZ_JBEWZI010000018.1"/>
</dbReference>
<dbReference type="PANTHER" id="PTHR47245:SF2">
    <property type="entry name" value="PEPTIDYL-PROLYL CIS-TRANS ISOMERASE HP_0175-RELATED"/>
    <property type="match status" value="1"/>
</dbReference>
<evidence type="ECO:0000256" key="3">
    <source>
        <dbReference type="ARBA" id="ARBA00013194"/>
    </source>
</evidence>
<feature type="signal peptide" evidence="6">
    <location>
        <begin position="1"/>
        <end position="21"/>
    </location>
</feature>
<feature type="domain" description="PpiC" evidence="7">
    <location>
        <begin position="131"/>
        <end position="221"/>
    </location>
</feature>
<keyword evidence="5 8" id="KW-0413">Isomerase</keyword>
<reference evidence="8 9" key="1">
    <citation type="submission" date="2024-07" db="EMBL/GenBank/DDBJ databases">
        <title>Uliginosibacterium flavum JJ3220;KACC:17644.</title>
        <authorList>
            <person name="Kim M.K."/>
        </authorList>
    </citation>
    <scope>NUCLEOTIDE SEQUENCE [LARGE SCALE GENOMIC DNA]</scope>
    <source>
        <strain evidence="8 9">KACC:17644</strain>
    </source>
</reference>
<dbReference type="InterPro" id="IPR027304">
    <property type="entry name" value="Trigger_fact/SurA_dom_sf"/>
</dbReference>